<dbReference type="InterPro" id="IPR029021">
    <property type="entry name" value="Prot-tyrosine_phosphatase-like"/>
</dbReference>
<dbReference type="STRING" id="1454003.AW10_00967"/>
<dbReference type="Gene3D" id="3.90.190.10">
    <property type="entry name" value="Protein tyrosine phosphatase superfamily"/>
    <property type="match status" value="1"/>
</dbReference>
<dbReference type="PATRIC" id="fig|1454003.3.peg.996"/>
<dbReference type="AlphaFoldDB" id="A0A011P2D7"/>
<dbReference type="Pfam" id="PF22785">
    <property type="entry name" value="Tc-R-P"/>
    <property type="match status" value="1"/>
</dbReference>
<evidence type="ECO:0000313" key="3">
    <source>
        <dbReference type="Proteomes" id="UP000021816"/>
    </source>
</evidence>
<dbReference type="FunFam" id="3.90.190.10:FF:000157">
    <property type="entry name" value="Protein-tyrosine phosphatase"/>
    <property type="match status" value="1"/>
</dbReference>
<proteinExistence type="predicted"/>
<dbReference type="PANTHER" id="PTHR23339">
    <property type="entry name" value="TYROSINE SPECIFIC PROTEIN PHOSPHATASE AND DUAL SPECIFICITY PROTEIN PHOSPHATASE"/>
    <property type="match status" value="1"/>
</dbReference>
<dbReference type="EMBL" id="JEMX01000018">
    <property type="protein sequence ID" value="EXI81781.1"/>
    <property type="molecule type" value="Genomic_DNA"/>
</dbReference>
<dbReference type="PROSITE" id="PS50056">
    <property type="entry name" value="TYR_PHOSPHATASE_2"/>
    <property type="match status" value="1"/>
</dbReference>
<reference evidence="2 3" key="1">
    <citation type="submission" date="2014-02" db="EMBL/GenBank/DDBJ databases">
        <title>Expanding our view of genomic diversity in Candidatus Accumulibacter clades.</title>
        <authorList>
            <person name="Skennerton C.T."/>
            <person name="Barr J.J."/>
            <person name="Slater F.R."/>
            <person name="Bond P.L."/>
            <person name="Tyson G.W."/>
        </authorList>
    </citation>
    <scope>NUCLEOTIDE SEQUENCE [LARGE SCALE GENOMIC DNA]</scope>
    <source>
        <strain evidence="3">BA-92</strain>
    </source>
</reference>
<gene>
    <name evidence="2" type="ORF">AW10_00967</name>
</gene>
<protein>
    <recommendedName>
        <fullName evidence="1">Tyrosine specific protein phosphatases domain-containing protein</fullName>
    </recommendedName>
</protein>
<sequence length="192" mass="21246">MNPSLDRTSDTDPIRIDAVQPAGGCALIGMSFCPGKKQRNAKAGHWQRDLAADLARIHQWGSRMIISLVEAHEFEELQVATLPDDVDRLGMKLRHLPIPDISLPGKSFNERWPELGREIMSTLQAGQRVFLHGKGGLGQTGTIAAYLLIESGMSAEEAIVQVRLARPDTIETAIQEWFVMSYQPVLSMTGER</sequence>
<dbReference type="SUPFAM" id="SSF52799">
    <property type="entry name" value="(Phosphotyrosine protein) phosphatases II"/>
    <property type="match status" value="1"/>
</dbReference>
<comment type="caution">
    <text evidence="2">The sequence shown here is derived from an EMBL/GenBank/DDBJ whole genome shotgun (WGS) entry which is preliminary data.</text>
</comment>
<accession>A0A011P2D7</accession>
<feature type="domain" description="Tyrosine specific protein phosphatases" evidence="1">
    <location>
        <begin position="110"/>
        <end position="177"/>
    </location>
</feature>
<dbReference type="InterPro" id="IPR000387">
    <property type="entry name" value="Tyr_Pase_dom"/>
</dbReference>
<organism evidence="2 3">
    <name type="scientific">Candidatus Accumulibacter appositus</name>
    <dbReference type="NCBI Taxonomy" id="1454003"/>
    <lineage>
        <taxon>Bacteria</taxon>
        <taxon>Pseudomonadati</taxon>
        <taxon>Pseudomonadota</taxon>
        <taxon>Betaproteobacteria</taxon>
        <taxon>Candidatus Accumulibacter</taxon>
    </lineage>
</organism>
<dbReference type="CDD" id="cd14505">
    <property type="entry name" value="CDKN3-like"/>
    <property type="match status" value="1"/>
</dbReference>
<dbReference type="Proteomes" id="UP000021816">
    <property type="component" value="Unassembled WGS sequence"/>
</dbReference>
<evidence type="ECO:0000259" key="1">
    <source>
        <dbReference type="PROSITE" id="PS50056"/>
    </source>
</evidence>
<evidence type="ECO:0000313" key="2">
    <source>
        <dbReference type="EMBL" id="EXI81781.1"/>
    </source>
</evidence>
<name>A0A011P2D7_9PROT</name>
<dbReference type="InterPro" id="IPR050561">
    <property type="entry name" value="PTP"/>
</dbReference>